<keyword evidence="1" id="KW-0732">Signal</keyword>
<organism evidence="2 3">
    <name type="scientific">Chaetoceros tenuissimus</name>
    <dbReference type="NCBI Taxonomy" id="426638"/>
    <lineage>
        <taxon>Eukaryota</taxon>
        <taxon>Sar</taxon>
        <taxon>Stramenopiles</taxon>
        <taxon>Ochrophyta</taxon>
        <taxon>Bacillariophyta</taxon>
        <taxon>Coscinodiscophyceae</taxon>
        <taxon>Chaetocerotophycidae</taxon>
        <taxon>Chaetocerotales</taxon>
        <taxon>Chaetocerotaceae</taxon>
        <taxon>Chaetoceros</taxon>
    </lineage>
</organism>
<dbReference type="Proteomes" id="UP001054902">
    <property type="component" value="Unassembled WGS sequence"/>
</dbReference>
<evidence type="ECO:0000313" key="3">
    <source>
        <dbReference type="Proteomes" id="UP001054902"/>
    </source>
</evidence>
<evidence type="ECO:0000256" key="1">
    <source>
        <dbReference type="SAM" id="SignalP"/>
    </source>
</evidence>
<dbReference type="EMBL" id="BLLK01000069">
    <property type="protein sequence ID" value="GFH60634.1"/>
    <property type="molecule type" value="Genomic_DNA"/>
</dbReference>
<evidence type="ECO:0000313" key="2">
    <source>
        <dbReference type="EMBL" id="GFH60634.1"/>
    </source>
</evidence>
<feature type="signal peptide" evidence="1">
    <location>
        <begin position="1"/>
        <end position="17"/>
    </location>
</feature>
<keyword evidence="3" id="KW-1185">Reference proteome</keyword>
<sequence>MKLTSTIFLLLASSSYAFTTAPATRIAPTAGVAKASSFNPASSMNIQYSTVNVQRVMQNKPEIEEAETLAKPSIRRELGKLTGVSFSAMRATVRGTTGISLTAIRTFLRALTGVSISRTVKSLVGLLPPWFRYFLQPFLVFYYVPLLILKGLVGSTSTSKQEAMASHLKLVEYYKEAVKLANSKDSEFPIHMVEDGTFTYDLEDGNMNDALVRAIQMKHLEKELSHS</sequence>
<reference evidence="2 3" key="1">
    <citation type="journal article" date="2021" name="Sci. Rep.">
        <title>The genome of the diatom Chaetoceros tenuissimus carries an ancient integrated fragment of an extant virus.</title>
        <authorList>
            <person name="Hongo Y."/>
            <person name="Kimura K."/>
            <person name="Takaki Y."/>
            <person name="Yoshida Y."/>
            <person name="Baba S."/>
            <person name="Kobayashi G."/>
            <person name="Nagasaki K."/>
            <person name="Hano T."/>
            <person name="Tomaru Y."/>
        </authorList>
    </citation>
    <scope>NUCLEOTIDE SEQUENCE [LARGE SCALE GENOMIC DNA]</scope>
    <source>
        <strain evidence="2 3">NIES-3715</strain>
    </source>
</reference>
<feature type="chain" id="PRO_5042098752" evidence="1">
    <location>
        <begin position="18"/>
        <end position="227"/>
    </location>
</feature>
<dbReference type="AlphaFoldDB" id="A0AAD3HEX4"/>
<gene>
    <name evidence="2" type="ORF">CTEN210_17110</name>
</gene>
<name>A0AAD3HEX4_9STRA</name>
<protein>
    <submittedName>
        <fullName evidence="2">Uncharacterized protein</fullName>
    </submittedName>
</protein>
<accession>A0AAD3HEX4</accession>
<proteinExistence type="predicted"/>
<comment type="caution">
    <text evidence="2">The sequence shown here is derived from an EMBL/GenBank/DDBJ whole genome shotgun (WGS) entry which is preliminary data.</text>
</comment>